<keyword evidence="1" id="KW-0812">Transmembrane</keyword>
<organism evidence="2 3">
    <name type="scientific">Asanoa ferruginea</name>
    <dbReference type="NCBI Taxonomy" id="53367"/>
    <lineage>
        <taxon>Bacteria</taxon>
        <taxon>Bacillati</taxon>
        <taxon>Actinomycetota</taxon>
        <taxon>Actinomycetes</taxon>
        <taxon>Micromonosporales</taxon>
        <taxon>Micromonosporaceae</taxon>
        <taxon>Asanoa</taxon>
    </lineage>
</organism>
<evidence type="ECO:0000313" key="2">
    <source>
        <dbReference type="EMBL" id="REF97491.1"/>
    </source>
</evidence>
<keyword evidence="1" id="KW-1133">Transmembrane helix</keyword>
<keyword evidence="3" id="KW-1185">Reference proteome</keyword>
<dbReference type="EMBL" id="QUMQ01000001">
    <property type="protein sequence ID" value="REF97491.1"/>
    <property type="molecule type" value="Genomic_DNA"/>
</dbReference>
<dbReference type="AlphaFoldDB" id="A0A3D9ZJW1"/>
<evidence type="ECO:0000313" key="3">
    <source>
        <dbReference type="Proteomes" id="UP000256913"/>
    </source>
</evidence>
<evidence type="ECO:0000256" key="1">
    <source>
        <dbReference type="SAM" id="Phobius"/>
    </source>
</evidence>
<comment type="caution">
    <text evidence="2">The sequence shown here is derived from an EMBL/GenBank/DDBJ whole genome shotgun (WGS) entry which is preliminary data.</text>
</comment>
<accession>A0A3D9ZJW1</accession>
<name>A0A3D9ZJW1_9ACTN</name>
<feature type="transmembrane region" description="Helical" evidence="1">
    <location>
        <begin position="6"/>
        <end position="32"/>
    </location>
</feature>
<keyword evidence="1" id="KW-0472">Membrane</keyword>
<reference evidence="2 3" key="1">
    <citation type="submission" date="2018-08" db="EMBL/GenBank/DDBJ databases">
        <title>Sequencing the genomes of 1000 actinobacteria strains.</title>
        <authorList>
            <person name="Klenk H.-P."/>
        </authorList>
    </citation>
    <scope>NUCLEOTIDE SEQUENCE [LARGE SCALE GENOMIC DNA]</scope>
    <source>
        <strain evidence="2 3">DSM 44099</strain>
    </source>
</reference>
<dbReference type="Proteomes" id="UP000256913">
    <property type="component" value="Unassembled WGS sequence"/>
</dbReference>
<gene>
    <name evidence="2" type="ORF">DFJ67_3491</name>
</gene>
<proteinExistence type="predicted"/>
<sequence length="85" mass="9687">MPSWMWVVLTVTGSITATVVKMRAYLLAFYLWQKTQDRKILREVAQFEQRIQGEGKHELAAALDAKVRRRNRTALAGPDVTGLDN</sequence>
<protein>
    <submittedName>
        <fullName evidence="2">Uncharacterized protein</fullName>
    </submittedName>
</protein>